<sequence>HHELFEKLFAINQETNQSEFFSVHPFRFLRMDAFRKYKHISDLRKDLENSQEILENISERLDFVSISPKVDTFFEIHKLLRKAIATFIYFDNNVSELLEPDSALFRLLEKDVQTLEKLRSDIE</sequence>
<organism evidence="1 2">
    <name type="scientific">Flavobacterium circumlabens</name>
    <dbReference type="NCBI Taxonomy" id="2133765"/>
    <lineage>
        <taxon>Bacteria</taxon>
        <taxon>Pseudomonadati</taxon>
        <taxon>Bacteroidota</taxon>
        <taxon>Flavobacteriia</taxon>
        <taxon>Flavobacteriales</taxon>
        <taxon>Flavobacteriaceae</taxon>
        <taxon>Flavobacterium</taxon>
    </lineage>
</organism>
<dbReference type="AlphaFoldDB" id="A0A4Y7U3K9"/>
<dbReference type="RefSeq" id="WP_170208147.1">
    <property type="nucleotide sequence ID" value="NZ_QWDN01000645.1"/>
</dbReference>
<dbReference type="Proteomes" id="UP000298340">
    <property type="component" value="Unassembled WGS sequence"/>
</dbReference>
<protein>
    <submittedName>
        <fullName evidence="1">Uncharacterized protein</fullName>
    </submittedName>
</protein>
<gene>
    <name evidence="1" type="ORF">D0809_27615</name>
</gene>
<reference evidence="1 2" key="1">
    <citation type="journal article" date="2018" name="Syst. Appl. Microbiol.">
        <title>Flavobacterium circumlabens sp. nov. and Flavobacterium cupreum sp. nov., two psychrotrophic species isolated from Antarctic environmental samples.</title>
        <authorList>
            <person name="Kralova S."/>
            <person name="Busse H.J."/>
            <person name="Svec P."/>
            <person name="Maslanova I."/>
            <person name="Stankova E."/>
            <person name="Bartak M."/>
            <person name="Sedlacek I."/>
        </authorList>
    </citation>
    <scope>NUCLEOTIDE SEQUENCE [LARGE SCALE GENOMIC DNA]</scope>
    <source>
        <strain evidence="1 2">CCM 8828</strain>
    </source>
</reference>
<accession>A0A4Y7U3K9</accession>
<feature type="non-terminal residue" evidence="1">
    <location>
        <position position="1"/>
    </location>
</feature>
<name>A0A4Y7U3K9_9FLAO</name>
<dbReference type="EMBL" id="QWDN01000645">
    <property type="protein sequence ID" value="TEB41027.1"/>
    <property type="molecule type" value="Genomic_DNA"/>
</dbReference>
<evidence type="ECO:0000313" key="1">
    <source>
        <dbReference type="EMBL" id="TEB41027.1"/>
    </source>
</evidence>
<evidence type="ECO:0000313" key="2">
    <source>
        <dbReference type="Proteomes" id="UP000298340"/>
    </source>
</evidence>
<proteinExistence type="predicted"/>
<feature type="non-terminal residue" evidence="1">
    <location>
        <position position="123"/>
    </location>
</feature>
<comment type="caution">
    <text evidence="1">The sequence shown here is derived from an EMBL/GenBank/DDBJ whole genome shotgun (WGS) entry which is preliminary data.</text>
</comment>